<dbReference type="Pfam" id="PF00004">
    <property type="entry name" value="AAA"/>
    <property type="match status" value="1"/>
</dbReference>
<feature type="region of interest" description="Disordered" evidence="1">
    <location>
        <begin position="286"/>
        <end position="320"/>
    </location>
</feature>
<feature type="compositionally biased region" description="Polar residues" evidence="1">
    <location>
        <begin position="286"/>
        <end position="297"/>
    </location>
</feature>
<evidence type="ECO:0000256" key="1">
    <source>
        <dbReference type="SAM" id="MobiDB-lite"/>
    </source>
</evidence>
<dbReference type="InterPro" id="IPR003959">
    <property type="entry name" value="ATPase_AAA_core"/>
</dbReference>
<dbReference type="PANTHER" id="PTHR23389:SF21">
    <property type="entry name" value="ATPASE FAMILY AAA DOMAIN-CONTAINING PROTEIN 5"/>
    <property type="match status" value="1"/>
</dbReference>
<accession>A0A0P7UY28</accession>
<feature type="region of interest" description="Disordered" evidence="1">
    <location>
        <begin position="908"/>
        <end position="954"/>
    </location>
</feature>
<feature type="region of interest" description="Disordered" evidence="1">
    <location>
        <begin position="71"/>
        <end position="90"/>
    </location>
</feature>
<feature type="region of interest" description="Disordered" evidence="1">
    <location>
        <begin position="355"/>
        <end position="383"/>
    </location>
</feature>
<dbReference type="Proteomes" id="UP000034805">
    <property type="component" value="Unassembled WGS sequence"/>
</dbReference>
<feature type="region of interest" description="Disordered" evidence="1">
    <location>
        <begin position="803"/>
        <end position="826"/>
    </location>
</feature>
<dbReference type="GO" id="GO:0003677">
    <property type="term" value="F:DNA binding"/>
    <property type="evidence" value="ECO:0007669"/>
    <property type="project" value="TreeGrafter"/>
</dbReference>
<protein>
    <submittedName>
        <fullName evidence="3">ATPase family AAA domain-containing protein 5-like</fullName>
    </submittedName>
</protein>
<feature type="region of interest" description="Disordered" evidence="1">
    <location>
        <begin position="1102"/>
        <end position="1126"/>
    </location>
</feature>
<feature type="compositionally biased region" description="Basic and acidic residues" evidence="1">
    <location>
        <begin position="994"/>
        <end position="1020"/>
    </location>
</feature>
<dbReference type="Gene3D" id="3.40.50.300">
    <property type="entry name" value="P-loop containing nucleotide triphosphate hydrolases"/>
    <property type="match status" value="1"/>
</dbReference>
<feature type="compositionally biased region" description="Polar residues" evidence="1">
    <location>
        <begin position="538"/>
        <end position="561"/>
    </location>
</feature>
<reference evidence="3 4" key="1">
    <citation type="submission" date="2015-08" db="EMBL/GenBank/DDBJ databases">
        <title>The genome of the Asian arowana (Scleropages formosus).</title>
        <authorList>
            <person name="Tan M.H."/>
            <person name="Gan H.M."/>
            <person name="Croft L.J."/>
            <person name="Austin C.M."/>
        </authorList>
    </citation>
    <scope>NUCLEOTIDE SEQUENCE [LARGE SCALE GENOMIC DNA]</scope>
    <source>
        <strain evidence="3">Aro1</strain>
    </source>
</reference>
<dbReference type="GO" id="GO:0005634">
    <property type="term" value="C:nucleus"/>
    <property type="evidence" value="ECO:0007669"/>
    <property type="project" value="TreeGrafter"/>
</dbReference>
<dbReference type="GO" id="GO:0016887">
    <property type="term" value="F:ATP hydrolysis activity"/>
    <property type="evidence" value="ECO:0007669"/>
    <property type="project" value="InterPro"/>
</dbReference>
<feature type="compositionally biased region" description="Polar residues" evidence="1">
    <location>
        <begin position="1305"/>
        <end position="1314"/>
    </location>
</feature>
<sequence>MASLVAMASVTEDFETQPCKKERKDGETSSVKTITNYFQPVPKPTEKPFSPPKPNNILDYFRKTGSTLEKTDISDLAKENRKSPSELQDCRETAVKSVKIKRLKRSKRLSKKLSFSRGAKDLETEGPSEVIRVSESDFSSDGQLSVGDMKRSSTVFGSDTATFLAQISTEAIDGQESLHDETFIVTDTCSEKKPQENSDRKGSVNQKAKSLLDTTASLESTKSGGKKSKYTKADCKPDAVLPKQDLLKAQEPDRSLSDRNLEANVDKASPLNDSTVTISFEEFLQSQNQDDGSSSFDTSDHINEVSNTTSEEFSSQKVSPRTLTIQAEVHPVSPEHEMVNPRMRQLASIFTRRLVQSGKGSNSKSPSHPWEDADIQPTPKRKSNVVLQEEDLVLAVIEAGSTPKCTQTERKQFMNAFKQPTLEAGKAKLRKGPSKQEAANNKTVMLPEEETLTCKKVSKEEKAQLEDVLFRKKGHNKLQRGGKKKAGEESPLLLPASEEKAVSEGGGKAECPDTAGDHTIAPVETTALRRSTRGRAQEMTSEQSTPTQSPMTRSCNRLKNQQKGKEPSQGSLTVTATPKRHLSKHRMYRVEMLSPPDGNSSPISCDWSENSQDDEHFRARREFLKSGLPESFKKQIARTAASRDAYSTACTSFQPVVHVLQRSPGCPLWNLPWPGSLKQLEKARFDVSKPVLSLGQTHYTKTQPTSRANINKGTGWREEFSEPVRKCLVEEVRASNPQFPVQKFLAWFLKRRAEHLLQCTVSGFMKEDVLWTEKYQPQHSSEVIGNMAAVRKLHSWLKEWKQRADSEEGRNQRDKKRGDNSNDSWDCGDFQGEEALEIGEDPLCNTLLITGPPGVGKTAAVYACAQELGFKVFEVNASSQRSGRQILSQLKEATQSHQVDLQGVGALKPSYFNSQSNSSTRSGTSPRKGNSPGKVVSSPRKVPQSPRRTGHKKNRLAPVSLVSFFKTGSLKEKNPGGEDSCPQKDTSTCSVRPKTKESIIKGKENTNKSLTDKEEVSAEEQSKKTATSLILFEEVNVGSYLQLLCLAENVRVDAQDLFSLLAWKKCDIRQSMLHLQFWVCSGGGRPSAQRLLAPASDIRDDEGVSELTGEAEKPTEEKGSAADPPHCQTGCTESLLGLLNIGSDLDPQEVCKVGLRSSCKSSAEPETQKCWKLLTDSWKRGVDLLYTNMEELLPLPVCILETCSRGPQEAPKQSSLQHHVEVCELSDEASPTKVSSRIRRKRCLSHTDQATPVLDSDTDDDFLSLPKSTQAATISKPEETSDMSTRVLLKHSEEKPPAPEKSSRELNNTELSPEQRRASTLVSCCLESMAEFLDHMSFLDSSLKNQDLEMEGTCRPGALGWIGAEVKSGLTDEPREAHSAGYGQWEEAAEVRAVTESLSFQRCHKEVSEVWVEAQKLEHEVQDKVIERLSLPVALHRKGFSLFESSLCEPRVIQMRGDVLRTTSSRVLSMLGNKPAAAMDYLPSLRTICRSERLKEQGKVKRRFLHYLDGIHLGLPRNTVQILAEDFP</sequence>
<feature type="region of interest" description="Disordered" evidence="1">
    <location>
        <begin position="1250"/>
        <end position="1314"/>
    </location>
</feature>
<dbReference type="GO" id="GO:0005524">
    <property type="term" value="F:ATP binding"/>
    <property type="evidence" value="ECO:0007669"/>
    <property type="project" value="InterPro"/>
</dbReference>
<evidence type="ECO:0000259" key="2">
    <source>
        <dbReference type="Pfam" id="PF00004"/>
    </source>
</evidence>
<feature type="compositionally biased region" description="Basic and acidic residues" evidence="1">
    <location>
        <begin position="803"/>
        <end position="820"/>
    </location>
</feature>
<evidence type="ECO:0000313" key="3">
    <source>
        <dbReference type="EMBL" id="KPP79183.1"/>
    </source>
</evidence>
<dbReference type="InterPro" id="IPR027417">
    <property type="entry name" value="P-loop_NTPase"/>
</dbReference>
<feature type="domain" description="ATPase AAA-type core" evidence="2">
    <location>
        <begin position="847"/>
        <end position="892"/>
    </location>
</feature>
<feature type="compositionally biased region" description="Basic and acidic residues" evidence="1">
    <location>
        <begin position="245"/>
        <end position="265"/>
    </location>
</feature>
<proteinExistence type="predicted"/>
<feature type="region of interest" description="Disordered" evidence="1">
    <location>
        <begin position="188"/>
        <end position="268"/>
    </location>
</feature>
<feature type="region of interest" description="Disordered" evidence="1">
    <location>
        <begin position="1"/>
        <end position="30"/>
    </location>
</feature>
<dbReference type="GO" id="GO:0061860">
    <property type="term" value="F:DNA clamp unloader activity"/>
    <property type="evidence" value="ECO:0007669"/>
    <property type="project" value="TreeGrafter"/>
</dbReference>
<dbReference type="EMBL" id="JARO02000268">
    <property type="protein sequence ID" value="KPP79183.1"/>
    <property type="molecule type" value="Genomic_DNA"/>
</dbReference>
<feature type="compositionally biased region" description="Low complexity" evidence="1">
    <location>
        <begin position="909"/>
        <end position="927"/>
    </location>
</feature>
<feature type="compositionally biased region" description="Polar residues" evidence="1">
    <location>
        <begin position="304"/>
        <end position="320"/>
    </location>
</feature>
<feature type="compositionally biased region" description="Polar residues" evidence="1">
    <location>
        <begin position="203"/>
        <end position="219"/>
    </location>
</feature>
<organism evidence="3 4">
    <name type="scientific">Scleropages formosus</name>
    <name type="common">Asian bonytongue</name>
    <name type="synonym">Osteoglossum formosum</name>
    <dbReference type="NCBI Taxonomy" id="113540"/>
    <lineage>
        <taxon>Eukaryota</taxon>
        <taxon>Metazoa</taxon>
        <taxon>Chordata</taxon>
        <taxon>Craniata</taxon>
        <taxon>Vertebrata</taxon>
        <taxon>Euteleostomi</taxon>
        <taxon>Actinopterygii</taxon>
        <taxon>Neopterygii</taxon>
        <taxon>Teleostei</taxon>
        <taxon>Osteoglossocephala</taxon>
        <taxon>Osteoglossomorpha</taxon>
        <taxon>Osteoglossiformes</taxon>
        <taxon>Osteoglossidae</taxon>
        <taxon>Scleropages</taxon>
    </lineage>
</organism>
<gene>
    <name evidence="3" type="ORF">Z043_101255</name>
</gene>
<dbReference type="PANTHER" id="PTHR23389">
    <property type="entry name" value="CHROMOSOME TRANSMISSION FIDELITY FACTOR 18"/>
    <property type="match status" value="1"/>
</dbReference>
<feature type="region of interest" description="Disordered" evidence="1">
    <location>
        <begin position="497"/>
        <end position="583"/>
    </location>
</feature>
<feature type="compositionally biased region" description="Basic and acidic residues" evidence="1">
    <location>
        <begin position="1290"/>
        <end position="1304"/>
    </location>
</feature>
<feature type="compositionally biased region" description="Basic and acidic residues" evidence="1">
    <location>
        <begin position="189"/>
        <end position="202"/>
    </location>
</feature>
<comment type="caution">
    <text evidence="3">The sequence shown here is derived from an EMBL/GenBank/DDBJ whole genome shotgun (WGS) entry which is preliminary data.</text>
</comment>
<feature type="region of interest" description="Disordered" evidence="1">
    <location>
        <begin position="37"/>
        <end position="56"/>
    </location>
</feature>
<evidence type="ECO:0000313" key="4">
    <source>
        <dbReference type="Proteomes" id="UP000034805"/>
    </source>
</evidence>
<feature type="compositionally biased region" description="Basic and acidic residues" evidence="1">
    <location>
        <begin position="1110"/>
        <end position="1120"/>
    </location>
</feature>
<dbReference type="SUPFAM" id="SSF52540">
    <property type="entry name" value="P-loop containing nucleoside triphosphate hydrolases"/>
    <property type="match status" value="1"/>
</dbReference>
<feature type="compositionally biased region" description="Basic and acidic residues" evidence="1">
    <location>
        <begin position="18"/>
        <end position="27"/>
    </location>
</feature>
<dbReference type="CDD" id="cd00009">
    <property type="entry name" value="AAA"/>
    <property type="match status" value="1"/>
</dbReference>
<feature type="region of interest" description="Disordered" evidence="1">
    <location>
        <begin position="970"/>
        <end position="1020"/>
    </location>
</feature>
<name>A0A0P7UY28_SCLFO</name>